<proteinExistence type="predicted"/>
<sequence length="102" mass="11553">MDVGQFRFLDSFQHMEIGLNKLVETFGGKLEKLPLSVKHFTEKGYSLDQINLLIKRKGDDGLDPSHYVSAPGMFNDSLYKSSGVKIKLMSDMDEYLTEFAEA</sequence>
<evidence type="ECO:0000313" key="1">
    <source>
        <dbReference type="EMBL" id="CAG8585501.1"/>
    </source>
</evidence>
<reference evidence="1" key="1">
    <citation type="submission" date="2021-06" db="EMBL/GenBank/DDBJ databases">
        <authorList>
            <person name="Kallberg Y."/>
            <person name="Tangrot J."/>
            <person name="Rosling A."/>
        </authorList>
    </citation>
    <scope>NUCLEOTIDE SEQUENCE</scope>
    <source>
        <strain evidence="1">CL551</strain>
    </source>
</reference>
<dbReference type="OrthoDB" id="2369320at2759"/>
<comment type="caution">
    <text evidence="1">The sequence shown here is derived from an EMBL/GenBank/DDBJ whole genome shotgun (WGS) entry which is preliminary data.</text>
</comment>
<protein>
    <submittedName>
        <fullName evidence="1">17933_t:CDS:1</fullName>
    </submittedName>
</protein>
<accession>A0A9N9C3S5</accession>
<keyword evidence="2" id="KW-1185">Reference proteome</keyword>
<name>A0A9N9C3S5_9GLOM</name>
<gene>
    <name evidence="1" type="ORF">AMORRO_LOCUS7107</name>
</gene>
<organism evidence="1 2">
    <name type="scientific">Acaulospora morrowiae</name>
    <dbReference type="NCBI Taxonomy" id="94023"/>
    <lineage>
        <taxon>Eukaryota</taxon>
        <taxon>Fungi</taxon>
        <taxon>Fungi incertae sedis</taxon>
        <taxon>Mucoromycota</taxon>
        <taxon>Glomeromycotina</taxon>
        <taxon>Glomeromycetes</taxon>
        <taxon>Diversisporales</taxon>
        <taxon>Acaulosporaceae</taxon>
        <taxon>Acaulospora</taxon>
    </lineage>
</organism>
<dbReference type="AlphaFoldDB" id="A0A9N9C3S5"/>
<evidence type="ECO:0000313" key="2">
    <source>
        <dbReference type="Proteomes" id="UP000789342"/>
    </source>
</evidence>
<dbReference type="EMBL" id="CAJVPV010005139">
    <property type="protein sequence ID" value="CAG8585501.1"/>
    <property type="molecule type" value="Genomic_DNA"/>
</dbReference>
<dbReference type="Proteomes" id="UP000789342">
    <property type="component" value="Unassembled WGS sequence"/>
</dbReference>